<evidence type="ECO:0000256" key="1">
    <source>
        <dbReference type="SAM" id="MobiDB-lite"/>
    </source>
</evidence>
<comment type="caution">
    <text evidence="3">The sequence shown here is derived from an EMBL/GenBank/DDBJ whole genome shotgun (WGS) entry which is preliminary data.</text>
</comment>
<dbReference type="Gene3D" id="3.30.720.120">
    <property type="match status" value="1"/>
</dbReference>
<feature type="compositionally biased region" description="Basic and acidic residues" evidence="1">
    <location>
        <begin position="142"/>
        <end position="155"/>
    </location>
</feature>
<name>A0ABV7AWT1_9GAMM</name>
<sequence>MSVKAKPDGYHSLTPYLSIHGAAEAIDFYKQALGATERFRLTMPDGRIGHAEIVIGDSALMLSDPCDQGILSGSQALPGAAVALHLYVDDVDAQFARAVEAGAKVLMPVQDQFYGDRSGTLKDPFGHVWYLATRRENLSPEEIGQRAKAAFEADRSPAANATGESR</sequence>
<evidence type="ECO:0000313" key="3">
    <source>
        <dbReference type="EMBL" id="MFC2974044.1"/>
    </source>
</evidence>
<keyword evidence="4" id="KW-1185">Reference proteome</keyword>
<gene>
    <name evidence="3" type="ORF">ACFOJE_17720</name>
</gene>
<dbReference type="PROSITE" id="PS51819">
    <property type="entry name" value="VOC"/>
    <property type="match status" value="1"/>
</dbReference>
<feature type="domain" description="VOC" evidence="2">
    <location>
        <begin position="9"/>
        <end position="134"/>
    </location>
</feature>
<dbReference type="InterPro" id="IPR004360">
    <property type="entry name" value="Glyas_Fos-R_dOase_dom"/>
</dbReference>
<accession>A0ABV7AWT1</accession>
<dbReference type="CDD" id="cd07246">
    <property type="entry name" value="VOC_like"/>
    <property type="match status" value="1"/>
</dbReference>
<dbReference type="Proteomes" id="UP001595457">
    <property type="component" value="Unassembled WGS sequence"/>
</dbReference>
<dbReference type="Gene3D" id="3.30.720.110">
    <property type="match status" value="1"/>
</dbReference>
<dbReference type="EMBL" id="JBHRSJ010000034">
    <property type="protein sequence ID" value="MFC2974044.1"/>
    <property type="molecule type" value="Genomic_DNA"/>
</dbReference>
<evidence type="ECO:0000259" key="2">
    <source>
        <dbReference type="PROSITE" id="PS51819"/>
    </source>
</evidence>
<dbReference type="RefSeq" id="WP_377816005.1">
    <property type="nucleotide sequence ID" value="NZ_JBHRSJ010000034.1"/>
</dbReference>
<organism evidence="3 4">
    <name type="scientific">Azotobacter bryophylli</name>
    <dbReference type="NCBI Taxonomy" id="1986537"/>
    <lineage>
        <taxon>Bacteria</taxon>
        <taxon>Pseudomonadati</taxon>
        <taxon>Pseudomonadota</taxon>
        <taxon>Gammaproteobacteria</taxon>
        <taxon>Pseudomonadales</taxon>
        <taxon>Pseudomonadaceae</taxon>
        <taxon>Azotobacter</taxon>
    </lineage>
</organism>
<dbReference type="InterPro" id="IPR037523">
    <property type="entry name" value="VOC_core"/>
</dbReference>
<dbReference type="PANTHER" id="PTHR34109">
    <property type="entry name" value="BNAUNNG04460D PROTEIN-RELATED"/>
    <property type="match status" value="1"/>
</dbReference>
<proteinExistence type="predicted"/>
<dbReference type="PANTHER" id="PTHR34109:SF1">
    <property type="entry name" value="VOC DOMAIN-CONTAINING PROTEIN"/>
    <property type="match status" value="1"/>
</dbReference>
<dbReference type="InterPro" id="IPR029068">
    <property type="entry name" value="Glyas_Bleomycin-R_OHBP_Dase"/>
</dbReference>
<feature type="region of interest" description="Disordered" evidence="1">
    <location>
        <begin position="142"/>
        <end position="166"/>
    </location>
</feature>
<protein>
    <submittedName>
        <fullName evidence="3">VOC family protein</fullName>
    </submittedName>
</protein>
<evidence type="ECO:0000313" key="4">
    <source>
        <dbReference type="Proteomes" id="UP001595457"/>
    </source>
</evidence>
<dbReference type="SUPFAM" id="SSF54593">
    <property type="entry name" value="Glyoxalase/Bleomycin resistance protein/Dihydroxybiphenyl dioxygenase"/>
    <property type="match status" value="1"/>
</dbReference>
<reference evidence="4" key="1">
    <citation type="journal article" date="2019" name="Int. J. Syst. Evol. Microbiol.">
        <title>The Global Catalogue of Microorganisms (GCM) 10K type strain sequencing project: providing services to taxonomists for standard genome sequencing and annotation.</title>
        <authorList>
            <consortium name="The Broad Institute Genomics Platform"/>
            <consortium name="The Broad Institute Genome Sequencing Center for Infectious Disease"/>
            <person name="Wu L."/>
            <person name="Ma J."/>
        </authorList>
    </citation>
    <scope>NUCLEOTIDE SEQUENCE [LARGE SCALE GENOMIC DNA]</scope>
    <source>
        <strain evidence="4">KCTC 62195</strain>
    </source>
</reference>
<dbReference type="Pfam" id="PF00903">
    <property type="entry name" value="Glyoxalase"/>
    <property type="match status" value="1"/>
</dbReference>